<evidence type="ECO:0000256" key="4">
    <source>
        <dbReference type="ARBA" id="ARBA00023014"/>
    </source>
</evidence>
<evidence type="ECO:0000256" key="1">
    <source>
        <dbReference type="ARBA" id="ARBA00022485"/>
    </source>
</evidence>
<dbReference type="RefSeq" id="WP_286353869.1">
    <property type="nucleotide sequence ID" value="NZ_AP027079.1"/>
</dbReference>
<dbReference type="PROSITE" id="PS00198">
    <property type="entry name" value="4FE4S_FER_1"/>
    <property type="match status" value="1"/>
</dbReference>
<dbReference type="PROSITE" id="PS51379">
    <property type="entry name" value="4FE4S_FER_2"/>
    <property type="match status" value="3"/>
</dbReference>
<evidence type="ECO:0000256" key="3">
    <source>
        <dbReference type="ARBA" id="ARBA00023004"/>
    </source>
</evidence>
<feature type="domain" description="4Fe-4S ferredoxin-type" evidence="5">
    <location>
        <begin position="8"/>
        <end position="38"/>
    </location>
</feature>
<name>A0ABM8DSV7_9BACT</name>
<evidence type="ECO:0000259" key="5">
    <source>
        <dbReference type="PROSITE" id="PS51379"/>
    </source>
</evidence>
<reference evidence="7" key="1">
    <citation type="journal article" date="2023" name="Int. J. Syst. Evol. Microbiol.">
        <title>Mesoterricola silvestris gen. nov., sp. nov., Mesoterricola sediminis sp. nov., Geothrix oryzae sp. nov., Geothrix edaphica sp. nov., Geothrix rubra sp. nov., and Geothrix limicola sp. nov., six novel members of Acidobacteriota isolated from soils.</title>
        <authorList>
            <person name="Itoh H."/>
            <person name="Sugisawa Y."/>
            <person name="Mise K."/>
            <person name="Xu Z."/>
            <person name="Kuniyasu M."/>
            <person name="Ushijima N."/>
            <person name="Kawano K."/>
            <person name="Kobayashi E."/>
            <person name="Shiratori Y."/>
            <person name="Masuda Y."/>
            <person name="Senoo K."/>
        </authorList>
    </citation>
    <scope>NUCLEOTIDE SEQUENCE [LARGE SCALE GENOMIC DNA]</scope>
    <source>
        <strain evidence="7">Red222</strain>
    </source>
</reference>
<protein>
    <submittedName>
        <fullName evidence="6">4Fe-4S ferredoxin</fullName>
    </submittedName>
</protein>
<dbReference type="Gene3D" id="3.30.70.20">
    <property type="match status" value="2"/>
</dbReference>
<keyword evidence="1" id="KW-0004">4Fe-4S</keyword>
<dbReference type="PANTHER" id="PTHR43177">
    <property type="entry name" value="PROTEIN NRFC"/>
    <property type="match status" value="1"/>
</dbReference>
<keyword evidence="7" id="KW-1185">Reference proteome</keyword>
<dbReference type="CDD" id="cd10551">
    <property type="entry name" value="PsrB"/>
    <property type="match status" value="1"/>
</dbReference>
<gene>
    <name evidence="6" type="ORF">GETHOR_22520</name>
</gene>
<keyword evidence="3" id="KW-0408">Iron</keyword>
<evidence type="ECO:0000256" key="2">
    <source>
        <dbReference type="ARBA" id="ARBA00022723"/>
    </source>
</evidence>
<accession>A0ABM8DSV7</accession>
<feature type="domain" description="4Fe-4S ferredoxin-type" evidence="5">
    <location>
        <begin position="85"/>
        <end position="114"/>
    </location>
</feature>
<dbReference type="InterPro" id="IPR017896">
    <property type="entry name" value="4Fe4S_Fe-S-bd"/>
</dbReference>
<evidence type="ECO:0000313" key="6">
    <source>
        <dbReference type="EMBL" id="BDU70151.1"/>
    </source>
</evidence>
<dbReference type="InterPro" id="IPR017900">
    <property type="entry name" value="4Fe4S_Fe_S_CS"/>
</dbReference>
<dbReference type="SUPFAM" id="SSF54862">
    <property type="entry name" value="4Fe-4S ferredoxins"/>
    <property type="match status" value="1"/>
</dbReference>
<sequence>MAIKKKRYALVIDSRKCINCKACAVACKAENEVPIGNFRNWINEDRQGEYPKLRIDFEPEQCHHCEHPSCVRVCPTGASWQRKDGIVLVNDDECIGCRYCMIACPYDARYFHEASGTVHKCTLCSHRIDKGTIPACVETCPSKVRVFGDLEDPASRVHELLATRRYRVKEPQTGNGPQLYYLL</sequence>
<dbReference type="Proteomes" id="UP001242010">
    <property type="component" value="Chromosome"/>
</dbReference>
<keyword evidence="4" id="KW-0411">Iron-sulfur</keyword>
<keyword evidence="2" id="KW-0479">Metal-binding</keyword>
<organism evidence="6 7">
    <name type="scientific">Geothrix oryzae</name>
    <dbReference type="NCBI Taxonomy" id="2927975"/>
    <lineage>
        <taxon>Bacteria</taxon>
        <taxon>Pseudomonadati</taxon>
        <taxon>Acidobacteriota</taxon>
        <taxon>Holophagae</taxon>
        <taxon>Holophagales</taxon>
        <taxon>Holophagaceae</taxon>
        <taxon>Geothrix</taxon>
    </lineage>
</organism>
<dbReference type="Pfam" id="PF13247">
    <property type="entry name" value="Fer4_11"/>
    <property type="match status" value="1"/>
</dbReference>
<feature type="domain" description="4Fe-4S ferredoxin-type" evidence="5">
    <location>
        <begin position="53"/>
        <end position="84"/>
    </location>
</feature>
<dbReference type="InterPro" id="IPR050954">
    <property type="entry name" value="ET_IronSulfur_Cluster-Binding"/>
</dbReference>
<dbReference type="PANTHER" id="PTHR43177:SF3">
    <property type="entry name" value="PROTEIN NRFC HOMOLOG"/>
    <property type="match status" value="1"/>
</dbReference>
<dbReference type="EMBL" id="AP027079">
    <property type="protein sequence ID" value="BDU70151.1"/>
    <property type="molecule type" value="Genomic_DNA"/>
</dbReference>
<evidence type="ECO:0000313" key="7">
    <source>
        <dbReference type="Proteomes" id="UP001242010"/>
    </source>
</evidence>
<proteinExistence type="predicted"/>